<name>A0ABU9HF41_9GAMM</name>
<feature type="transmembrane region" description="Helical" evidence="1">
    <location>
        <begin position="42"/>
        <end position="61"/>
    </location>
</feature>
<evidence type="ECO:0000256" key="1">
    <source>
        <dbReference type="SAM" id="Phobius"/>
    </source>
</evidence>
<comment type="caution">
    <text evidence="2">The sequence shown here is derived from an EMBL/GenBank/DDBJ whole genome shotgun (WGS) entry which is preliminary data.</text>
</comment>
<dbReference type="Proteomes" id="UP001366060">
    <property type="component" value="Unassembled WGS sequence"/>
</dbReference>
<keyword evidence="1" id="KW-0812">Transmembrane</keyword>
<dbReference type="InterPro" id="IPR046513">
    <property type="entry name" value="DUF6691"/>
</dbReference>
<dbReference type="RefSeq" id="WP_341628831.1">
    <property type="nucleotide sequence ID" value="NZ_JBAKBA010000040.1"/>
</dbReference>
<dbReference type="EMBL" id="JBAKBA010000040">
    <property type="protein sequence ID" value="MEL0660371.1"/>
    <property type="molecule type" value="Genomic_DNA"/>
</dbReference>
<feature type="transmembrane region" description="Helical" evidence="1">
    <location>
        <begin position="82"/>
        <end position="102"/>
    </location>
</feature>
<evidence type="ECO:0000313" key="2">
    <source>
        <dbReference type="EMBL" id="MEL0660371.1"/>
    </source>
</evidence>
<keyword evidence="1" id="KW-1133">Transmembrane helix</keyword>
<feature type="transmembrane region" description="Helical" evidence="1">
    <location>
        <begin position="108"/>
        <end position="132"/>
    </location>
</feature>
<reference evidence="2 3" key="1">
    <citation type="submission" date="2024-02" db="EMBL/GenBank/DDBJ databases">
        <title>Bacteria isolated from the canopy kelp, Nereocystis luetkeana.</title>
        <authorList>
            <person name="Pfister C.A."/>
            <person name="Younker I.T."/>
            <person name="Light S.H."/>
        </authorList>
    </citation>
    <scope>NUCLEOTIDE SEQUENCE [LARGE SCALE GENOMIC DNA]</scope>
    <source>
        <strain evidence="2 3">TI.2.07</strain>
    </source>
</reference>
<organism evidence="2 3">
    <name type="scientific">Psychromonas arctica</name>
    <dbReference type="NCBI Taxonomy" id="168275"/>
    <lineage>
        <taxon>Bacteria</taxon>
        <taxon>Pseudomonadati</taxon>
        <taxon>Pseudomonadota</taxon>
        <taxon>Gammaproteobacteria</taxon>
        <taxon>Alteromonadales</taxon>
        <taxon>Psychromonadaceae</taxon>
        <taxon>Psychromonas</taxon>
    </lineage>
</organism>
<evidence type="ECO:0000313" key="3">
    <source>
        <dbReference type="Proteomes" id="UP001366060"/>
    </source>
</evidence>
<proteinExistence type="predicted"/>
<dbReference type="Pfam" id="PF20398">
    <property type="entry name" value="DUF6691"/>
    <property type="match status" value="1"/>
</dbReference>
<gene>
    <name evidence="2" type="ORF">V6255_14625</name>
</gene>
<protein>
    <submittedName>
        <fullName evidence="2">YeeE/YedE family protein</fullName>
    </submittedName>
</protein>
<accession>A0ABU9HF41</accession>
<keyword evidence="1" id="KW-0472">Membrane</keyword>
<keyword evidence="3" id="KW-1185">Reference proteome</keyword>
<sequence length="143" mass="15117">MLNAIIALMSGILFGTGMIVSNMVDPTKVIGFLDMMGPWDPSLAVVIIGALAVFTPCYHLFIKQRSHAINGKEFNWTKNTKVDGKLLSGATIFGIGWGLVGICPGPSISSIAGGSISIYLFIASMLCGMAIANIDIFNKKCSS</sequence>